<evidence type="ECO:0000313" key="2">
    <source>
        <dbReference type="Proteomes" id="UP001515480"/>
    </source>
</evidence>
<dbReference type="Proteomes" id="UP001515480">
    <property type="component" value="Unassembled WGS sequence"/>
</dbReference>
<organism evidence="1 2">
    <name type="scientific">Prymnesium parvum</name>
    <name type="common">Toxic golden alga</name>
    <dbReference type="NCBI Taxonomy" id="97485"/>
    <lineage>
        <taxon>Eukaryota</taxon>
        <taxon>Haptista</taxon>
        <taxon>Haptophyta</taxon>
        <taxon>Prymnesiophyceae</taxon>
        <taxon>Prymnesiales</taxon>
        <taxon>Prymnesiaceae</taxon>
        <taxon>Prymnesium</taxon>
    </lineage>
</organism>
<keyword evidence="2" id="KW-1185">Reference proteome</keyword>
<sequence>MYTGYPHHYPRAPYQRHGLVGAGVPADDGQPSMALTISVLSEDVYATWLHLLGEAVAQEEPFVGREEEREHLLLSLRRSSKGTPSAGPAGGAALRASLPRALLAPCERTARRRFTNPHAAWDEWRHAARDLLVEAWGGGGEGVSRAPPAWVASLEATDPLAERLDAVLLRKRTPCHGKLDQISAFLEATAGRTLDGRPQPDIDIDAIFQIEKRDKSYIPADRRWFRPREW</sequence>
<gene>
    <name evidence="1" type="ORF">AB1Y20_003645</name>
</gene>
<name>A0AB34J7G1_PRYPA</name>
<dbReference type="AlphaFoldDB" id="A0AB34J7G1"/>
<proteinExistence type="predicted"/>
<reference evidence="1 2" key="1">
    <citation type="journal article" date="2024" name="Science">
        <title>Giant polyketide synthase enzymes in the biosynthesis of giant marine polyether toxins.</title>
        <authorList>
            <person name="Fallon T.R."/>
            <person name="Shende V.V."/>
            <person name="Wierzbicki I.H."/>
            <person name="Pendleton A.L."/>
            <person name="Watervoot N.F."/>
            <person name="Auber R.P."/>
            <person name="Gonzalez D.J."/>
            <person name="Wisecaver J.H."/>
            <person name="Moore B.S."/>
        </authorList>
    </citation>
    <scope>NUCLEOTIDE SEQUENCE [LARGE SCALE GENOMIC DNA]</scope>
    <source>
        <strain evidence="1 2">12B1</strain>
    </source>
</reference>
<evidence type="ECO:0000313" key="1">
    <source>
        <dbReference type="EMBL" id="KAL1514548.1"/>
    </source>
</evidence>
<protein>
    <submittedName>
        <fullName evidence="1">Uncharacterized protein</fullName>
    </submittedName>
</protein>
<comment type="caution">
    <text evidence="1">The sequence shown here is derived from an EMBL/GenBank/DDBJ whole genome shotgun (WGS) entry which is preliminary data.</text>
</comment>
<accession>A0AB34J7G1</accession>
<dbReference type="EMBL" id="JBGBPQ010000012">
    <property type="protein sequence ID" value="KAL1514548.1"/>
    <property type="molecule type" value="Genomic_DNA"/>
</dbReference>